<comment type="caution">
    <text evidence="3">The sequence shown here is derived from an EMBL/GenBank/DDBJ whole genome shotgun (WGS) entry which is preliminary data.</text>
</comment>
<dbReference type="Gene3D" id="1.10.10.60">
    <property type="entry name" value="Homeodomain-like"/>
    <property type="match status" value="1"/>
</dbReference>
<dbReference type="PANTHER" id="PTHR45749">
    <property type="match status" value="1"/>
</dbReference>
<evidence type="ECO:0000256" key="1">
    <source>
        <dbReference type="ARBA" id="ARBA00004123"/>
    </source>
</evidence>
<dbReference type="GO" id="GO:0005634">
    <property type="term" value="C:nucleus"/>
    <property type="evidence" value="ECO:0007669"/>
    <property type="project" value="UniProtKB-SubCell"/>
</dbReference>
<feature type="region of interest" description="Disordered" evidence="2">
    <location>
        <begin position="161"/>
        <end position="216"/>
    </location>
</feature>
<reference evidence="3" key="1">
    <citation type="submission" date="2022-03" db="EMBL/GenBank/DDBJ databases">
        <authorList>
            <person name="Sayadi A."/>
        </authorList>
    </citation>
    <scope>NUCLEOTIDE SEQUENCE</scope>
</reference>
<gene>
    <name evidence="3" type="ORF">ACAOBT_LOCUS16548</name>
</gene>
<dbReference type="PANTHER" id="PTHR45749:SF21">
    <property type="entry name" value="DUF4371 DOMAIN-CONTAINING PROTEIN"/>
    <property type="match status" value="1"/>
</dbReference>
<accession>A0A9P0L6I7</accession>
<evidence type="ECO:0008006" key="5">
    <source>
        <dbReference type="Google" id="ProtNLM"/>
    </source>
</evidence>
<proteinExistence type="predicted"/>
<dbReference type="OrthoDB" id="10072016at2759"/>
<keyword evidence="4" id="KW-1185">Reference proteome</keyword>
<dbReference type="EMBL" id="CAKOFQ010006972">
    <property type="protein sequence ID" value="CAH1985223.1"/>
    <property type="molecule type" value="Genomic_DNA"/>
</dbReference>
<feature type="compositionally biased region" description="Basic and acidic residues" evidence="2">
    <location>
        <begin position="187"/>
        <end position="197"/>
    </location>
</feature>
<evidence type="ECO:0000313" key="4">
    <source>
        <dbReference type="Proteomes" id="UP001152888"/>
    </source>
</evidence>
<sequence length="568" mass="63724">MKYQLKILNKRVPPEAFRYTKMPTTYRRKAGNRRYIDYAKEQLEQCLNDVRSKIRTQRAAAAKYKIPRSTIKNKLKNKQCNKPGHPTIVTTEEEQAFVAHVTALSEFGFPITDIDLKIIIKDYLSARGRQNVEEPLSRLPRQDRIVDLNLISGAFMQNLKQLRSNDSPDRKNQGKKKKLDVPAGRSIRSEDTSDREQASSSGVNRSDPKKNAKSRKRLISEVFSSECSDTDISLASSTEDLILARDQSDDEDDNLRLAQLINRDPRSNYDGNLEALEPSTQLPEPIPPDCNTRFVEDPLLRNCSKSDGQSCSNEDENKEGPPLPNKINPDNVRKAEEEYQNGDGYCINDHDPNTPVLREDFVGFVPIDDQCSENLSKVILQRCKELKLDMNKCVGQGYDGAANMAGHLSGVQKRIKKDYHNASFYTWSDELEHPDRIPVPPDGVVLFPPENANDDLTDCDSGDEEFTTLNNLPGSQPRNDVEIIGDAMSTQNRPPSVISSIQEDYEQLYDSEDDIPLSQLYPKASASNLEGHNGDDFKQALTSSAYVERGMTGSGMSCSTPQANVCVP</sequence>
<dbReference type="AlphaFoldDB" id="A0A9P0L6I7"/>
<feature type="region of interest" description="Disordered" evidence="2">
    <location>
        <begin position="260"/>
        <end position="289"/>
    </location>
</feature>
<protein>
    <recommendedName>
        <fullName evidence="5">HTH psq-type domain-containing protein</fullName>
    </recommendedName>
</protein>
<evidence type="ECO:0000313" key="3">
    <source>
        <dbReference type="EMBL" id="CAH1985223.1"/>
    </source>
</evidence>
<feature type="region of interest" description="Disordered" evidence="2">
    <location>
        <begin position="305"/>
        <end position="331"/>
    </location>
</feature>
<dbReference type="InterPro" id="IPR009057">
    <property type="entry name" value="Homeodomain-like_sf"/>
</dbReference>
<evidence type="ECO:0000256" key="2">
    <source>
        <dbReference type="SAM" id="MobiDB-lite"/>
    </source>
</evidence>
<name>A0A9P0L6I7_ACAOB</name>
<comment type="subcellular location">
    <subcellularLocation>
        <location evidence="1">Nucleus</location>
    </subcellularLocation>
</comment>
<dbReference type="SUPFAM" id="SSF46689">
    <property type="entry name" value="Homeodomain-like"/>
    <property type="match status" value="1"/>
</dbReference>
<organism evidence="3 4">
    <name type="scientific">Acanthoscelides obtectus</name>
    <name type="common">Bean weevil</name>
    <name type="synonym">Bruchus obtectus</name>
    <dbReference type="NCBI Taxonomy" id="200917"/>
    <lineage>
        <taxon>Eukaryota</taxon>
        <taxon>Metazoa</taxon>
        <taxon>Ecdysozoa</taxon>
        <taxon>Arthropoda</taxon>
        <taxon>Hexapoda</taxon>
        <taxon>Insecta</taxon>
        <taxon>Pterygota</taxon>
        <taxon>Neoptera</taxon>
        <taxon>Endopterygota</taxon>
        <taxon>Coleoptera</taxon>
        <taxon>Polyphaga</taxon>
        <taxon>Cucujiformia</taxon>
        <taxon>Chrysomeloidea</taxon>
        <taxon>Chrysomelidae</taxon>
        <taxon>Bruchinae</taxon>
        <taxon>Bruchini</taxon>
        <taxon>Acanthoscelides</taxon>
    </lineage>
</organism>
<dbReference type="Proteomes" id="UP001152888">
    <property type="component" value="Unassembled WGS sequence"/>
</dbReference>